<name>A0A6J5QTK9_9CAUD</name>
<gene>
    <name evidence="1" type="ORF">UFOVP1130_152</name>
</gene>
<protein>
    <submittedName>
        <fullName evidence="1">Uncharacterized protein</fullName>
    </submittedName>
</protein>
<dbReference type="EMBL" id="LR797078">
    <property type="protein sequence ID" value="CAB4185866.1"/>
    <property type="molecule type" value="Genomic_DNA"/>
</dbReference>
<organism evidence="1">
    <name type="scientific">uncultured Caudovirales phage</name>
    <dbReference type="NCBI Taxonomy" id="2100421"/>
    <lineage>
        <taxon>Viruses</taxon>
        <taxon>Duplodnaviria</taxon>
        <taxon>Heunggongvirae</taxon>
        <taxon>Uroviricota</taxon>
        <taxon>Caudoviricetes</taxon>
        <taxon>Peduoviridae</taxon>
        <taxon>Maltschvirus</taxon>
        <taxon>Maltschvirus maltsch</taxon>
    </lineage>
</organism>
<sequence>MNIRDAQFNKFINYTDNYSPHQDTARIAKYFAGILSDITKHKESSEDRTLWNSVPEIGADAKYLDIVKDYSIRHHHKGHLIGFVNGTAEYAELGGQVGIVMDTREIRKRDGRTAVQVEILFYNHTNTYSPKYRKLEFIKG</sequence>
<accession>A0A6J5QTK9</accession>
<evidence type="ECO:0000313" key="1">
    <source>
        <dbReference type="EMBL" id="CAB4185866.1"/>
    </source>
</evidence>
<proteinExistence type="predicted"/>
<reference evidence="1" key="1">
    <citation type="submission" date="2020-05" db="EMBL/GenBank/DDBJ databases">
        <authorList>
            <person name="Chiriac C."/>
            <person name="Salcher M."/>
            <person name="Ghai R."/>
            <person name="Kavagutti S V."/>
        </authorList>
    </citation>
    <scope>NUCLEOTIDE SEQUENCE</scope>
</reference>